<dbReference type="EMBL" id="MCGT01000031">
    <property type="protein sequence ID" value="ORX48043.1"/>
    <property type="molecule type" value="Genomic_DNA"/>
</dbReference>
<reference evidence="1 2" key="1">
    <citation type="submission" date="2016-07" db="EMBL/GenBank/DDBJ databases">
        <title>Pervasive Adenine N6-methylation of Active Genes in Fungi.</title>
        <authorList>
            <consortium name="DOE Joint Genome Institute"/>
            <person name="Mondo S.J."/>
            <person name="Dannebaum R.O."/>
            <person name="Kuo R.C."/>
            <person name="Labutti K."/>
            <person name="Haridas S."/>
            <person name="Kuo A."/>
            <person name="Salamov A."/>
            <person name="Ahrendt S.R."/>
            <person name="Lipzen A."/>
            <person name="Sullivan W."/>
            <person name="Andreopoulos W.B."/>
            <person name="Clum A."/>
            <person name="Lindquist E."/>
            <person name="Daum C."/>
            <person name="Ramamoorthy G.K."/>
            <person name="Gryganskyi A."/>
            <person name="Culley D."/>
            <person name="Magnuson J.K."/>
            <person name="James T.Y."/>
            <person name="O'Malley M.A."/>
            <person name="Stajich J.E."/>
            <person name="Spatafora J.W."/>
            <person name="Visel A."/>
            <person name="Grigoriev I.V."/>
        </authorList>
    </citation>
    <scope>NUCLEOTIDE SEQUENCE [LARGE SCALE GENOMIC DNA]</scope>
    <source>
        <strain evidence="1 2">NRRL 3301</strain>
    </source>
</reference>
<evidence type="ECO:0000313" key="2">
    <source>
        <dbReference type="Proteomes" id="UP000242146"/>
    </source>
</evidence>
<organism evidence="1 2">
    <name type="scientific">Hesseltinella vesiculosa</name>
    <dbReference type="NCBI Taxonomy" id="101127"/>
    <lineage>
        <taxon>Eukaryota</taxon>
        <taxon>Fungi</taxon>
        <taxon>Fungi incertae sedis</taxon>
        <taxon>Mucoromycota</taxon>
        <taxon>Mucoromycotina</taxon>
        <taxon>Mucoromycetes</taxon>
        <taxon>Mucorales</taxon>
        <taxon>Cunninghamellaceae</taxon>
        <taxon>Hesseltinella</taxon>
    </lineage>
</organism>
<comment type="caution">
    <text evidence="1">The sequence shown here is derived from an EMBL/GenBank/DDBJ whole genome shotgun (WGS) entry which is preliminary data.</text>
</comment>
<evidence type="ECO:0000313" key="1">
    <source>
        <dbReference type="EMBL" id="ORX48043.1"/>
    </source>
</evidence>
<gene>
    <name evidence="1" type="ORF">DM01DRAFT_251548</name>
</gene>
<protein>
    <submittedName>
        <fullName evidence="1">Uncharacterized protein</fullName>
    </submittedName>
</protein>
<accession>A0A1X2G900</accession>
<keyword evidence="2" id="KW-1185">Reference proteome</keyword>
<sequence length="196" mass="21880">SVESFGLWHNDNKESELTFYRRFASLLDHIFIGTDIKLCDGETGSSASKAAKDLNAAIFCPGDFAATYPRKIDLLYKCTEAKITIELAANEWKKSDTSQIVAMAQQSKNLRVNASILLNLVHRGVCDTLAMEWIGNSGYLYQLTWDPSEKVFFATLITSMHIPTNVAMIGDAVVLMKALFMLKVNDLILIYSKTQN</sequence>
<name>A0A1X2G900_9FUNG</name>
<feature type="non-terminal residue" evidence="1">
    <location>
        <position position="1"/>
    </location>
</feature>
<dbReference type="OrthoDB" id="2284791at2759"/>
<proteinExistence type="predicted"/>
<dbReference type="Proteomes" id="UP000242146">
    <property type="component" value="Unassembled WGS sequence"/>
</dbReference>
<dbReference type="AlphaFoldDB" id="A0A1X2G900"/>